<evidence type="ECO:0000313" key="3">
    <source>
        <dbReference type="Proteomes" id="UP000035350"/>
    </source>
</evidence>
<organism evidence="2 3">
    <name type="scientific">Bacillus wiedmannii</name>
    <dbReference type="NCBI Taxonomy" id="1890302"/>
    <lineage>
        <taxon>Bacteria</taxon>
        <taxon>Bacillati</taxon>
        <taxon>Bacillota</taxon>
        <taxon>Bacilli</taxon>
        <taxon>Bacillales</taxon>
        <taxon>Bacillaceae</taxon>
        <taxon>Bacillus</taxon>
        <taxon>Bacillus cereus group</taxon>
    </lineage>
</organism>
<dbReference type="PATRIC" id="fig|1396.433.peg.5419"/>
<dbReference type="Proteomes" id="UP000035350">
    <property type="component" value="Unassembled WGS sequence"/>
</dbReference>
<evidence type="ECO:0000259" key="1">
    <source>
        <dbReference type="Pfam" id="PF09346"/>
    </source>
</evidence>
<name>A0A0G8C0V5_9BACI</name>
<dbReference type="InterPro" id="IPR018958">
    <property type="entry name" value="Knr4/Smi1-like_dom"/>
</dbReference>
<accession>A0A0G8C0V5</accession>
<dbReference type="AlphaFoldDB" id="A0A0G8C0V5"/>
<reference evidence="2 3" key="1">
    <citation type="journal article" date="2015" name="Genome Announc.">
        <title>Next-Generation Whole-Genome Sequencing of Eight Strains of Bacillus cereus, Isolated from Food.</title>
        <authorList>
            <person name="Krawczyk A.O."/>
            <person name="de Jong A."/>
            <person name="Eijlander R.T."/>
            <person name="Berendsen E.M."/>
            <person name="Holsappel S."/>
            <person name="Wells-Bennik M.H."/>
            <person name="Kuipers O.P."/>
        </authorList>
    </citation>
    <scope>NUCLEOTIDE SEQUENCE [LARGE SCALE GENOMIC DNA]</scope>
    <source>
        <strain evidence="2 3">B4147</strain>
    </source>
</reference>
<dbReference type="RefSeq" id="WP_080345549.1">
    <property type="nucleotide sequence ID" value="NZ_LCYN01000031.1"/>
</dbReference>
<feature type="domain" description="Knr4/Smi1-like" evidence="1">
    <location>
        <begin position="30"/>
        <end position="134"/>
    </location>
</feature>
<gene>
    <name evidence="2" type="ORF">B4147_2684</name>
</gene>
<dbReference type="EMBL" id="LCYN01000031">
    <property type="protein sequence ID" value="KKZ93448.1"/>
    <property type="molecule type" value="Genomic_DNA"/>
</dbReference>
<dbReference type="InterPro" id="IPR037883">
    <property type="entry name" value="Knr4/Smi1-like_sf"/>
</dbReference>
<dbReference type="Pfam" id="PF09346">
    <property type="entry name" value="SMI1_KNR4"/>
    <property type="match status" value="1"/>
</dbReference>
<evidence type="ECO:0000313" key="2">
    <source>
        <dbReference type="EMBL" id="KKZ93448.1"/>
    </source>
</evidence>
<sequence>MKQLIEIIKTLSNCQVHEPTRLPEFDKDKYVLPSDLKEFYSLCGGLVLFENEEYAIHIVAPEEFVLANPIIIGELCADDISSNWYIIGEDCMDGYVTMDLSEERLGRCYDSFFDRHGIVGESQIIANSFTDLLINLINNQGQYWYWLKRNFKPLGDAYDEGEKVIDKL</sequence>
<protein>
    <recommendedName>
        <fullName evidence="1">Knr4/Smi1-like domain-containing protein</fullName>
    </recommendedName>
</protein>
<reference evidence="3" key="2">
    <citation type="submission" date="2015-04" db="EMBL/GenBank/DDBJ databases">
        <title>Draft Genome Sequences of Eight Spore-Forming Food Isolates of Bacillus cereus Genome sequencing.</title>
        <authorList>
            <person name="Krawcyk A.O."/>
            <person name="de Jong A."/>
            <person name="Eijlander R.T."/>
            <person name="Berendsen E.M."/>
            <person name="Holsappel S."/>
            <person name="Wells-Bennik M."/>
            <person name="Kuipers O.P."/>
        </authorList>
    </citation>
    <scope>NUCLEOTIDE SEQUENCE [LARGE SCALE GENOMIC DNA]</scope>
    <source>
        <strain evidence="3">B4147</strain>
    </source>
</reference>
<comment type="caution">
    <text evidence="2">The sequence shown here is derived from an EMBL/GenBank/DDBJ whole genome shotgun (WGS) entry which is preliminary data.</text>
</comment>
<proteinExistence type="predicted"/>
<dbReference type="SUPFAM" id="SSF160631">
    <property type="entry name" value="SMI1/KNR4-like"/>
    <property type="match status" value="1"/>
</dbReference>
<dbReference type="Gene3D" id="3.40.1580.10">
    <property type="entry name" value="SMI1/KNR4-like"/>
    <property type="match status" value="1"/>
</dbReference>